<dbReference type="EMBL" id="JASSZA010000017">
    <property type="protein sequence ID" value="KAK2090033.1"/>
    <property type="molecule type" value="Genomic_DNA"/>
</dbReference>
<keyword evidence="3" id="KW-1185">Reference proteome</keyword>
<gene>
    <name evidence="2" type="ORF">P7K49_031289</name>
</gene>
<dbReference type="Proteomes" id="UP001266305">
    <property type="component" value="Unassembled WGS sequence"/>
</dbReference>
<reference evidence="2 3" key="1">
    <citation type="submission" date="2023-05" db="EMBL/GenBank/DDBJ databases">
        <title>B98-5 Cell Line De Novo Hybrid Assembly: An Optical Mapping Approach.</title>
        <authorList>
            <person name="Kananen K."/>
            <person name="Auerbach J.A."/>
            <person name="Kautto E."/>
            <person name="Blachly J.S."/>
        </authorList>
    </citation>
    <scope>NUCLEOTIDE SEQUENCE [LARGE SCALE GENOMIC DNA]</scope>
    <source>
        <strain evidence="2">B95-8</strain>
        <tissue evidence="2">Cell line</tissue>
    </source>
</reference>
<dbReference type="PANTHER" id="PTHR13285">
    <property type="entry name" value="ACYLTRANSFERASE"/>
    <property type="match status" value="1"/>
</dbReference>
<protein>
    <submittedName>
        <fullName evidence="2">Uncharacterized protein</fullName>
    </submittedName>
</protein>
<dbReference type="InterPro" id="IPR051085">
    <property type="entry name" value="MB_O-acyltransferase"/>
</dbReference>
<feature type="transmembrane region" description="Helical" evidence="1">
    <location>
        <begin position="145"/>
        <end position="166"/>
    </location>
</feature>
<keyword evidence="1" id="KW-1133">Transmembrane helix</keyword>
<keyword evidence="1" id="KW-0812">Transmembrane</keyword>
<keyword evidence="1" id="KW-0472">Membrane</keyword>
<organism evidence="2 3">
    <name type="scientific">Saguinus oedipus</name>
    <name type="common">Cotton-top tamarin</name>
    <name type="synonym">Oedipomidas oedipus</name>
    <dbReference type="NCBI Taxonomy" id="9490"/>
    <lineage>
        <taxon>Eukaryota</taxon>
        <taxon>Metazoa</taxon>
        <taxon>Chordata</taxon>
        <taxon>Craniata</taxon>
        <taxon>Vertebrata</taxon>
        <taxon>Euteleostomi</taxon>
        <taxon>Mammalia</taxon>
        <taxon>Eutheria</taxon>
        <taxon>Euarchontoglires</taxon>
        <taxon>Primates</taxon>
        <taxon>Haplorrhini</taxon>
        <taxon>Platyrrhini</taxon>
        <taxon>Cebidae</taxon>
        <taxon>Callitrichinae</taxon>
        <taxon>Saguinus</taxon>
    </lineage>
</organism>
<evidence type="ECO:0000256" key="1">
    <source>
        <dbReference type="SAM" id="Phobius"/>
    </source>
</evidence>
<dbReference type="PANTHER" id="PTHR13285:SF19">
    <property type="entry name" value="PROTEIN-CYSTEINE N-PALMITOYLTRANSFERASE HHAT-LIKE PROTEIN"/>
    <property type="match status" value="1"/>
</dbReference>
<proteinExistence type="predicted"/>
<accession>A0ABQ9TYY9</accession>
<evidence type="ECO:0000313" key="2">
    <source>
        <dbReference type="EMBL" id="KAK2090033.1"/>
    </source>
</evidence>
<name>A0ABQ9TYY9_SAGOE</name>
<comment type="caution">
    <text evidence="2">The sequence shown here is derived from an EMBL/GenBank/DDBJ whole genome shotgun (WGS) entry which is preliminary data.</text>
</comment>
<sequence>MKQEARLSSETGRTGDVERQQTSLVLPTHSLSLLVPAGTYGHSDPCRTWEKQPTTETLALSAQVVLEVAGIYVYDHIGGEHSAMIPELAATVATFAITTLWLGPCDIVYLWSFLNCFGLNFELWVQKLAEWGPLARIEMSRRVRALFGALNFWAIIMYNLVSLNSLEFTELVARRLLLTGEGRVWRYRMCQASASRTGTFQNASYPVITPGTQQGGPITPGQGWQEKSLCMQSCLSVCDPFPTGFPQTTLAVLFVTYCGVQLVKERERTLALEEEQRQDKEKLE</sequence>
<evidence type="ECO:0000313" key="3">
    <source>
        <dbReference type="Proteomes" id="UP001266305"/>
    </source>
</evidence>